<evidence type="ECO:0000313" key="3">
    <source>
        <dbReference type="EMBL" id="SQI33182.1"/>
    </source>
</evidence>
<dbReference type="Proteomes" id="UP000249091">
    <property type="component" value="Chromosome 1"/>
</dbReference>
<organism evidence="3 4">
    <name type="scientific">Rhodococcus coprophilus</name>
    <dbReference type="NCBI Taxonomy" id="38310"/>
    <lineage>
        <taxon>Bacteria</taxon>
        <taxon>Bacillati</taxon>
        <taxon>Actinomycetota</taxon>
        <taxon>Actinomycetes</taxon>
        <taxon>Mycobacteriales</taxon>
        <taxon>Nocardiaceae</taxon>
        <taxon>Rhodococcus</taxon>
    </lineage>
</organism>
<dbReference type="STRING" id="1219011.GCA_001895045_02738"/>
<reference evidence="3 4" key="1">
    <citation type="submission" date="2018-06" db="EMBL/GenBank/DDBJ databases">
        <authorList>
            <consortium name="Pathogen Informatics"/>
            <person name="Doyle S."/>
        </authorList>
    </citation>
    <scope>NUCLEOTIDE SEQUENCE [LARGE SCALE GENOMIC DNA]</scope>
    <source>
        <strain evidence="3 4">NCTC10994</strain>
    </source>
</reference>
<dbReference type="AlphaFoldDB" id="A0A2X4UF88"/>
<dbReference type="NCBIfam" id="TIGR02669">
    <property type="entry name" value="SpoIID_LytB"/>
    <property type="match status" value="1"/>
</dbReference>
<dbReference type="Pfam" id="PF08310">
    <property type="entry name" value="LGFP"/>
    <property type="match status" value="1"/>
</dbReference>
<dbReference type="RefSeq" id="WP_072701334.1">
    <property type="nucleotide sequence ID" value="NZ_JAFBBL010000001.1"/>
</dbReference>
<protein>
    <submittedName>
        <fullName evidence="3">Stage II sporulation protein</fullName>
    </submittedName>
</protein>
<evidence type="ECO:0000313" key="4">
    <source>
        <dbReference type="Proteomes" id="UP000249091"/>
    </source>
</evidence>
<sequence length="520" mass="54186">MAPQSIGRRGKFRRGRIIVGRPLRNGWRPSVARLAVIGLAPALVVGTAVGAVVQQGRTDSPGVVEAVSADTPYTFSGFGHGHGRGMGQWGAYGYAQEGWTAERIIAHYYGGTTLGTVDDSMIAVRLTGQDDRSLDVYSDSGLRVAGRQIVAGEVAHLTPTPGGGANVVVTSGCSGEVLWQSATDVPWADPIDLGEDRPAGEHLKLCGSDTAYRGALGVVLDGAAARTVNRLSVEDYLRSVVPAEALPGWADSGGAEALRAQAIAARSYALAEKRHEFWQTCDTTDCQVYTGSGAEDSRTDDGVRTTRGVVLMKDGAVVRSEFSASTGGYSAGGTFPPVEDAGDKVAPNRAWAKTLTAGEIGTAFGVGELQAFEVLARNNLGADGGRVTRVRVVGSDRTIETTGAEARAKLGLRSDWFTIAEGADLPAPPSSPAPEPGPEVAIDPFGSGNGASDIEAKFFELGGVEGVLGTPVGPELMLPDELGKFRFFTGGVIVWTPELGAQVIDASFLKDWLPKAGSSE</sequence>
<dbReference type="InterPro" id="IPR013486">
    <property type="entry name" value="SpoIID/LytB"/>
</dbReference>
<dbReference type="EMBL" id="LS483468">
    <property type="protein sequence ID" value="SQI33182.1"/>
    <property type="molecule type" value="Genomic_DNA"/>
</dbReference>
<feature type="region of interest" description="Disordered" evidence="1">
    <location>
        <begin position="425"/>
        <end position="446"/>
    </location>
</feature>
<dbReference type="InterPro" id="IPR013207">
    <property type="entry name" value="LGFP"/>
</dbReference>
<name>A0A2X4UF88_9NOCA</name>
<accession>A0A2X4UF88</accession>
<evidence type="ECO:0000256" key="1">
    <source>
        <dbReference type="SAM" id="MobiDB-lite"/>
    </source>
</evidence>
<dbReference type="GO" id="GO:0030435">
    <property type="term" value="P:sporulation resulting in formation of a cellular spore"/>
    <property type="evidence" value="ECO:0007669"/>
    <property type="project" value="InterPro"/>
</dbReference>
<feature type="compositionally biased region" description="Pro residues" evidence="1">
    <location>
        <begin position="426"/>
        <end position="437"/>
    </location>
</feature>
<dbReference type="Pfam" id="PF08486">
    <property type="entry name" value="SpoIID"/>
    <property type="match status" value="1"/>
</dbReference>
<keyword evidence="4" id="KW-1185">Reference proteome</keyword>
<gene>
    <name evidence="3" type="ORF">NCTC10994_02474</name>
</gene>
<proteinExistence type="predicted"/>
<dbReference type="InterPro" id="IPR013693">
    <property type="entry name" value="SpoIID/LytB_N"/>
</dbReference>
<feature type="domain" description="Sporulation stage II protein D amidase enhancer LytB N-terminal" evidence="2">
    <location>
        <begin position="225"/>
        <end position="312"/>
    </location>
</feature>
<evidence type="ECO:0000259" key="2">
    <source>
        <dbReference type="Pfam" id="PF08486"/>
    </source>
</evidence>
<dbReference type="KEGG" id="rcr:NCTC10994_02474"/>